<accession>A0A8J6B0G2</accession>
<dbReference type="EMBL" id="JAHDYR010000053">
    <property type="protein sequence ID" value="KAG9391609.1"/>
    <property type="molecule type" value="Genomic_DNA"/>
</dbReference>
<dbReference type="Pfam" id="PF22675">
    <property type="entry name" value="KH-I_KHDC4-BBP"/>
    <property type="match status" value="1"/>
</dbReference>
<dbReference type="AlphaFoldDB" id="A0A8J6B0G2"/>
<dbReference type="PANTHER" id="PTHR15744">
    <property type="entry name" value="BLOM7"/>
    <property type="match status" value="1"/>
</dbReference>
<proteinExistence type="predicted"/>
<gene>
    <name evidence="2" type="ORF">J8273_6374</name>
</gene>
<evidence type="ECO:0000313" key="3">
    <source>
        <dbReference type="Proteomes" id="UP000717585"/>
    </source>
</evidence>
<organism evidence="2 3">
    <name type="scientific">Carpediemonas membranifera</name>
    <dbReference type="NCBI Taxonomy" id="201153"/>
    <lineage>
        <taxon>Eukaryota</taxon>
        <taxon>Metamonada</taxon>
        <taxon>Carpediemonas-like organisms</taxon>
        <taxon>Carpediemonas</taxon>
    </lineage>
</organism>
<dbReference type="PANTHER" id="PTHR15744:SF0">
    <property type="entry name" value="KH HOMOLOGY DOMAIN-CONTAINING PROTEIN 4"/>
    <property type="match status" value="1"/>
</dbReference>
<comment type="caution">
    <text evidence="2">The sequence shown here is derived from an EMBL/GenBank/DDBJ whole genome shotgun (WGS) entry which is preliminary data.</text>
</comment>
<protein>
    <recommendedName>
        <fullName evidence="1">KHDC4/BBP-like KH-domain type I domain-containing protein</fullName>
    </recommendedName>
</protein>
<dbReference type="Proteomes" id="UP000717585">
    <property type="component" value="Unassembled WGS sequence"/>
</dbReference>
<dbReference type="Gene3D" id="3.30.1370.10">
    <property type="entry name" value="K Homology domain, type 1"/>
    <property type="match status" value="1"/>
</dbReference>
<keyword evidence="3" id="KW-1185">Reference proteome</keyword>
<sequence length="161" mass="18408">MGDVEVKNISPTKARVIIDVESGLGFKVIPAVIGPKGQFMRYIFENTGCRTCVKGKGATYGQMSEDEAAEKLHIEVIHRDEKKLQQGIKLAVELVLTVRQQHKQHLEEQTSGKTGGYRVRLTGDQYAAWMQYYQDYYRAYAQFIRYTQQQKAKKITEQASK</sequence>
<reference evidence="2" key="1">
    <citation type="submission" date="2021-05" db="EMBL/GenBank/DDBJ databases">
        <title>A free-living protist that lacks canonical eukaryotic 1 DNA replication and segregation systems.</title>
        <authorList>
            <person name="Salas-Leiva D.E."/>
            <person name="Tromer E.C."/>
            <person name="Curtis B.A."/>
            <person name="Jerlstrom-Hultqvist J."/>
            <person name="Kolisko M."/>
            <person name="Yi Z."/>
            <person name="Salas-Leiva J.S."/>
            <person name="Gallot-Lavallee L."/>
            <person name="Kops G.J.P.L."/>
            <person name="Archibald J.M."/>
            <person name="Simpson A.G.B."/>
            <person name="Roger A.J."/>
        </authorList>
    </citation>
    <scope>NUCLEOTIDE SEQUENCE</scope>
    <source>
        <strain evidence="2">BICM</strain>
    </source>
</reference>
<evidence type="ECO:0000259" key="1">
    <source>
        <dbReference type="Pfam" id="PF22675"/>
    </source>
</evidence>
<name>A0A8J6B0G2_9EUKA</name>
<dbReference type="InterPro" id="IPR055256">
    <property type="entry name" value="KH_1_KHDC4/BBP-like"/>
</dbReference>
<evidence type="ECO:0000313" key="2">
    <source>
        <dbReference type="EMBL" id="KAG9391609.1"/>
    </source>
</evidence>
<dbReference type="InterPro" id="IPR036612">
    <property type="entry name" value="KH_dom_type_1_sf"/>
</dbReference>
<dbReference type="OrthoDB" id="397265at2759"/>
<dbReference type="SUPFAM" id="SSF54791">
    <property type="entry name" value="Eukaryotic type KH-domain (KH-domain type I)"/>
    <property type="match status" value="1"/>
</dbReference>
<feature type="domain" description="KHDC4/BBP-like KH-domain type I" evidence="1">
    <location>
        <begin position="25"/>
        <end position="95"/>
    </location>
</feature>
<dbReference type="InterPro" id="IPR031121">
    <property type="entry name" value="RIK/BLOM7"/>
</dbReference>
<dbReference type="GO" id="GO:0003723">
    <property type="term" value="F:RNA binding"/>
    <property type="evidence" value="ECO:0007669"/>
    <property type="project" value="InterPro"/>
</dbReference>
<dbReference type="GO" id="GO:0005634">
    <property type="term" value="C:nucleus"/>
    <property type="evidence" value="ECO:0007669"/>
    <property type="project" value="InterPro"/>
</dbReference>